<keyword evidence="1" id="KW-1133">Transmembrane helix</keyword>
<organism evidence="2 3">
    <name type="scientific">Rhodococcus ruber</name>
    <dbReference type="NCBI Taxonomy" id="1830"/>
    <lineage>
        <taxon>Bacteria</taxon>
        <taxon>Bacillati</taxon>
        <taxon>Actinomycetota</taxon>
        <taxon>Actinomycetes</taxon>
        <taxon>Mycobacteriales</taxon>
        <taxon>Nocardiaceae</taxon>
        <taxon>Rhodococcus</taxon>
    </lineage>
</organism>
<feature type="transmembrane region" description="Helical" evidence="1">
    <location>
        <begin position="95"/>
        <end position="114"/>
    </location>
</feature>
<evidence type="ECO:0000256" key="1">
    <source>
        <dbReference type="SAM" id="Phobius"/>
    </source>
</evidence>
<dbReference type="Pfam" id="PF03596">
    <property type="entry name" value="Cad"/>
    <property type="match status" value="1"/>
</dbReference>
<gene>
    <name evidence="2" type="primary">cadD</name>
    <name evidence="2" type="ORF">RHRU231_480073</name>
</gene>
<feature type="transmembrane region" description="Helical" evidence="1">
    <location>
        <begin position="41"/>
        <end position="63"/>
    </location>
</feature>
<evidence type="ECO:0000313" key="2">
    <source>
        <dbReference type="EMBL" id="CDZ89526.1"/>
    </source>
</evidence>
<dbReference type="Proteomes" id="UP000042997">
    <property type="component" value="Unassembled WGS sequence"/>
</dbReference>
<feature type="transmembrane region" description="Helical" evidence="1">
    <location>
        <begin position="134"/>
        <end position="154"/>
    </location>
</feature>
<dbReference type="EMBL" id="CCSD01000059">
    <property type="protein sequence ID" value="CDZ89526.1"/>
    <property type="molecule type" value="Genomic_DNA"/>
</dbReference>
<feature type="transmembrane region" description="Helical" evidence="1">
    <location>
        <begin position="69"/>
        <end position="88"/>
    </location>
</feature>
<keyword evidence="1" id="KW-0472">Membrane</keyword>
<dbReference type="AlphaFoldDB" id="A0A098BP63"/>
<evidence type="ECO:0000313" key="3">
    <source>
        <dbReference type="Proteomes" id="UP000042997"/>
    </source>
</evidence>
<dbReference type="OrthoDB" id="7995400at2"/>
<feature type="transmembrane region" description="Helical" evidence="1">
    <location>
        <begin position="166"/>
        <end position="184"/>
    </location>
</feature>
<feature type="transmembrane region" description="Helical" evidence="1">
    <location>
        <begin position="6"/>
        <end position="29"/>
    </location>
</feature>
<keyword evidence="1" id="KW-0812">Transmembrane</keyword>
<protein>
    <submittedName>
        <fullName evidence="2">Putative cadmium resistance protein CadD</fullName>
    </submittedName>
</protein>
<dbReference type="InterPro" id="IPR004676">
    <property type="entry name" value="Cd-R_transporter"/>
</dbReference>
<proteinExistence type="predicted"/>
<dbReference type="RefSeq" id="WP_040272616.1">
    <property type="nucleotide sequence ID" value="NZ_JAJNCM010000007.1"/>
</dbReference>
<sequence>MIGTILAAVAMFAGTNVDDIVVLTVLFVASTRGRPRPWQIIAGQYLGFSALVAISVIAALGLVIVPDEWVGLLGLLPLALGVRGLIASRNNDGESTVVATGLLSVAGITIANGADNISVYTPVFRTLEPAQTTVTIAVFMVCVAIWCAAGRLLGTHQRVTETLEKVDHWLVPSVFIVLGAVILLESGVIPRLFTALT</sequence>
<reference evidence="2 3" key="1">
    <citation type="journal article" date="2014" name="Genome Announc.">
        <title>Draft Genome Sequence of Propane- and Butane-Oxidizing Actinobacterium Rhodococcus ruber IEGM 231.</title>
        <authorList>
            <person name="Ivshina I.B."/>
            <person name="Kuyukina M.S."/>
            <person name="Krivoruchko A.V."/>
            <person name="Barbe V."/>
            <person name="Fischer C."/>
        </authorList>
    </citation>
    <scope>NUCLEOTIDE SEQUENCE [LARGE SCALE GENOMIC DNA]</scope>
</reference>
<accession>A0A098BP63</accession>
<name>A0A098BP63_9NOCA</name>